<dbReference type="PANTHER" id="PTHR43280">
    <property type="entry name" value="ARAC-FAMILY TRANSCRIPTIONAL REGULATOR"/>
    <property type="match status" value="1"/>
</dbReference>
<dbReference type="Gene3D" id="1.10.10.60">
    <property type="entry name" value="Homeodomain-like"/>
    <property type="match status" value="2"/>
</dbReference>
<keyword evidence="3" id="KW-0804">Transcription</keyword>
<dbReference type="Pfam" id="PF02311">
    <property type="entry name" value="AraC_binding"/>
    <property type="match status" value="1"/>
</dbReference>
<protein>
    <submittedName>
        <fullName evidence="5">AraC family transcriptional regulator</fullName>
    </submittedName>
</protein>
<dbReference type="InterPro" id="IPR009057">
    <property type="entry name" value="Homeodomain-like_sf"/>
</dbReference>
<dbReference type="PROSITE" id="PS00041">
    <property type="entry name" value="HTH_ARAC_FAMILY_1"/>
    <property type="match status" value="1"/>
</dbReference>
<evidence type="ECO:0000313" key="5">
    <source>
        <dbReference type="EMBL" id="QHT62960.1"/>
    </source>
</evidence>
<gene>
    <name evidence="5" type="ORF">GXP70_25350</name>
</gene>
<feature type="domain" description="HTH araC/xylS-type" evidence="4">
    <location>
        <begin position="184"/>
        <end position="282"/>
    </location>
</feature>
<dbReference type="InterPro" id="IPR014710">
    <property type="entry name" value="RmlC-like_jellyroll"/>
</dbReference>
<dbReference type="GO" id="GO:0003700">
    <property type="term" value="F:DNA-binding transcription factor activity"/>
    <property type="evidence" value="ECO:0007669"/>
    <property type="project" value="InterPro"/>
</dbReference>
<proteinExistence type="predicted"/>
<dbReference type="PANTHER" id="PTHR43280:SF28">
    <property type="entry name" value="HTH-TYPE TRANSCRIPTIONAL ACTIVATOR RHAS"/>
    <property type="match status" value="1"/>
</dbReference>
<evidence type="ECO:0000256" key="2">
    <source>
        <dbReference type="ARBA" id="ARBA00023125"/>
    </source>
</evidence>
<evidence type="ECO:0000313" key="6">
    <source>
        <dbReference type="Proteomes" id="UP000476064"/>
    </source>
</evidence>
<dbReference type="PROSITE" id="PS01124">
    <property type="entry name" value="HTH_ARAC_FAMILY_2"/>
    <property type="match status" value="1"/>
</dbReference>
<reference evidence="5 6" key="1">
    <citation type="submission" date="2020-01" db="EMBL/GenBank/DDBJ databases">
        <title>Paenibacillus sp. nov., isolated from tomato rhizosphere.</title>
        <authorList>
            <person name="Weon H.-Y."/>
            <person name="Lee S.A."/>
        </authorList>
    </citation>
    <scope>NUCLEOTIDE SEQUENCE [LARGE SCALE GENOMIC DNA]</scope>
    <source>
        <strain evidence="5 6">12200R-189</strain>
    </source>
</reference>
<dbReference type="RefSeq" id="WP_162359390.1">
    <property type="nucleotide sequence ID" value="NZ_CP048209.1"/>
</dbReference>
<dbReference type="AlphaFoldDB" id="A0A6C0G6C2"/>
<evidence type="ECO:0000256" key="3">
    <source>
        <dbReference type="ARBA" id="ARBA00023163"/>
    </source>
</evidence>
<organism evidence="5 6">
    <name type="scientific">Paenibacillus lycopersici</name>
    <dbReference type="NCBI Taxonomy" id="2704462"/>
    <lineage>
        <taxon>Bacteria</taxon>
        <taxon>Bacillati</taxon>
        <taxon>Bacillota</taxon>
        <taxon>Bacilli</taxon>
        <taxon>Bacillales</taxon>
        <taxon>Paenibacillaceae</taxon>
        <taxon>Paenibacillus</taxon>
    </lineage>
</organism>
<dbReference type="SMART" id="SM00342">
    <property type="entry name" value="HTH_ARAC"/>
    <property type="match status" value="1"/>
</dbReference>
<evidence type="ECO:0000259" key="4">
    <source>
        <dbReference type="PROSITE" id="PS01124"/>
    </source>
</evidence>
<accession>A0A6C0G6C2</accession>
<dbReference type="InterPro" id="IPR018062">
    <property type="entry name" value="HTH_AraC-typ_CS"/>
</dbReference>
<dbReference type="KEGG" id="plyc:GXP70_25350"/>
<dbReference type="Gene3D" id="2.60.120.10">
    <property type="entry name" value="Jelly Rolls"/>
    <property type="match status" value="1"/>
</dbReference>
<evidence type="ECO:0000256" key="1">
    <source>
        <dbReference type="ARBA" id="ARBA00023015"/>
    </source>
</evidence>
<dbReference type="InterPro" id="IPR018060">
    <property type="entry name" value="HTH_AraC"/>
</dbReference>
<keyword evidence="1" id="KW-0805">Transcription regulation</keyword>
<dbReference type="GO" id="GO:0043565">
    <property type="term" value="F:sequence-specific DNA binding"/>
    <property type="evidence" value="ECO:0007669"/>
    <property type="project" value="InterPro"/>
</dbReference>
<keyword evidence="6" id="KW-1185">Reference proteome</keyword>
<dbReference type="InterPro" id="IPR037923">
    <property type="entry name" value="HTH-like"/>
</dbReference>
<sequence length="285" mass="32675">MKLKPDEPFTFGDEDGDFYIQQVHRTKPFGRMNHIHHTYEIYYLLSGERVHFIDRRTVRLTAGDLVLVSKGVVHNSSEIGSPEHERIVINFSDGFLGTGHPLHDPLLLAPFAQQARVFRLSAQERVFAEQLLGKMIAEADQQRPGCEVYLRLLLAELLLFAARHPVDERPESPGQQNPLHQKITEIAAFIGANYAAKLTLPELAKRFFVSPYYLSRSFKAVTGFTLIEYVNLTRIREAQKLLRETDLKIIAVAERTGFESAGHFDRMFKKLTETTPLLYRKLNRL</sequence>
<dbReference type="EMBL" id="CP048209">
    <property type="protein sequence ID" value="QHT62960.1"/>
    <property type="molecule type" value="Genomic_DNA"/>
</dbReference>
<dbReference type="SUPFAM" id="SSF46689">
    <property type="entry name" value="Homeodomain-like"/>
    <property type="match status" value="2"/>
</dbReference>
<dbReference type="SUPFAM" id="SSF51215">
    <property type="entry name" value="Regulatory protein AraC"/>
    <property type="match status" value="1"/>
</dbReference>
<name>A0A6C0G6C2_9BACL</name>
<keyword evidence="2" id="KW-0238">DNA-binding</keyword>
<dbReference type="Proteomes" id="UP000476064">
    <property type="component" value="Chromosome"/>
</dbReference>
<dbReference type="InterPro" id="IPR003313">
    <property type="entry name" value="AraC-bd"/>
</dbReference>
<dbReference type="Pfam" id="PF12833">
    <property type="entry name" value="HTH_18"/>
    <property type="match status" value="1"/>
</dbReference>